<sequence length="144" mass="16196">MKTLRFKITQAITTYFFNHPGQYPYVVPLCPVVPCPEIPPAYAAAPATAAVPCSCGQCAQHMYNNHHLTAPSTLIVNRFTEINYFDNPPVSTSPEKFCYEMVRNTAESVQLHIVLSDAFEDVFWFRGNAGYLTVPGELWKFEVS</sequence>
<reference evidence="1" key="1">
    <citation type="submission" date="2022-01" db="EMBL/GenBank/DDBJ databases">
        <authorList>
            <person name="King R."/>
        </authorList>
    </citation>
    <scope>NUCLEOTIDE SEQUENCE</scope>
</reference>
<dbReference type="AlphaFoldDB" id="A0A9N9XP80"/>
<proteinExistence type="predicted"/>
<organism evidence="1 2">
    <name type="scientific">Phyllotreta striolata</name>
    <name type="common">Striped flea beetle</name>
    <name type="synonym">Crioceris striolata</name>
    <dbReference type="NCBI Taxonomy" id="444603"/>
    <lineage>
        <taxon>Eukaryota</taxon>
        <taxon>Metazoa</taxon>
        <taxon>Ecdysozoa</taxon>
        <taxon>Arthropoda</taxon>
        <taxon>Hexapoda</taxon>
        <taxon>Insecta</taxon>
        <taxon>Pterygota</taxon>
        <taxon>Neoptera</taxon>
        <taxon>Endopterygota</taxon>
        <taxon>Coleoptera</taxon>
        <taxon>Polyphaga</taxon>
        <taxon>Cucujiformia</taxon>
        <taxon>Chrysomeloidea</taxon>
        <taxon>Chrysomelidae</taxon>
        <taxon>Galerucinae</taxon>
        <taxon>Alticini</taxon>
        <taxon>Phyllotreta</taxon>
    </lineage>
</organism>
<dbReference type="Proteomes" id="UP001153712">
    <property type="component" value="Chromosome 5"/>
</dbReference>
<name>A0A9N9XP80_PHYSR</name>
<gene>
    <name evidence="1" type="ORF">PHYEVI_LOCUS8241</name>
</gene>
<dbReference type="OrthoDB" id="6782927at2759"/>
<evidence type="ECO:0000313" key="1">
    <source>
        <dbReference type="EMBL" id="CAG9861916.1"/>
    </source>
</evidence>
<dbReference type="EMBL" id="OU900098">
    <property type="protein sequence ID" value="CAG9861916.1"/>
    <property type="molecule type" value="Genomic_DNA"/>
</dbReference>
<protein>
    <submittedName>
        <fullName evidence="1">Uncharacterized protein</fullName>
    </submittedName>
</protein>
<evidence type="ECO:0000313" key="2">
    <source>
        <dbReference type="Proteomes" id="UP001153712"/>
    </source>
</evidence>
<accession>A0A9N9XP80</accession>
<keyword evidence="2" id="KW-1185">Reference proteome</keyword>